<reference evidence="1" key="1">
    <citation type="submission" date="2022-08" db="EMBL/GenBank/DDBJ databases">
        <authorList>
            <person name="Gutierrez-Valencia J."/>
        </authorList>
    </citation>
    <scope>NUCLEOTIDE SEQUENCE</scope>
</reference>
<dbReference type="AlphaFoldDB" id="A0AAV0PUP2"/>
<name>A0AAV0PUP2_9ROSI</name>
<dbReference type="EMBL" id="CAMGYJ010000009">
    <property type="protein sequence ID" value="CAI0474685.1"/>
    <property type="molecule type" value="Genomic_DNA"/>
</dbReference>
<keyword evidence="2" id="KW-1185">Reference proteome</keyword>
<organism evidence="1 2">
    <name type="scientific">Linum tenue</name>
    <dbReference type="NCBI Taxonomy" id="586396"/>
    <lineage>
        <taxon>Eukaryota</taxon>
        <taxon>Viridiplantae</taxon>
        <taxon>Streptophyta</taxon>
        <taxon>Embryophyta</taxon>
        <taxon>Tracheophyta</taxon>
        <taxon>Spermatophyta</taxon>
        <taxon>Magnoliopsida</taxon>
        <taxon>eudicotyledons</taxon>
        <taxon>Gunneridae</taxon>
        <taxon>Pentapetalae</taxon>
        <taxon>rosids</taxon>
        <taxon>fabids</taxon>
        <taxon>Malpighiales</taxon>
        <taxon>Linaceae</taxon>
        <taxon>Linum</taxon>
    </lineage>
</organism>
<dbReference type="Proteomes" id="UP001154282">
    <property type="component" value="Unassembled WGS sequence"/>
</dbReference>
<proteinExistence type="predicted"/>
<evidence type="ECO:0000313" key="2">
    <source>
        <dbReference type="Proteomes" id="UP001154282"/>
    </source>
</evidence>
<evidence type="ECO:0000313" key="1">
    <source>
        <dbReference type="EMBL" id="CAI0474685.1"/>
    </source>
</evidence>
<sequence length="176" mass="19435">NIFVKKNLLSWKRGNETPDQIVSPSSSPYSGHVFPLPFSSFSLLLLPSATGKENFLKIQTETKPVQTDKPNREQANVHPRTLAARTRALANESRRSLLLVLSPALSHSVRRKVTSAICLLSHPHIFHFPLLSASPSLSNIRANHHFSRLSASLSSSFIRIAFSLQFAGEGLDLSEV</sequence>
<feature type="non-terminal residue" evidence="1">
    <location>
        <position position="1"/>
    </location>
</feature>
<gene>
    <name evidence="1" type="ORF">LITE_LOCUS40145</name>
</gene>
<protein>
    <submittedName>
        <fullName evidence="1">Uncharacterized protein</fullName>
    </submittedName>
</protein>
<comment type="caution">
    <text evidence="1">The sequence shown here is derived from an EMBL/GenBank/DDBJ whole genome shotgun (WGS) entry which is preliminary data.</text>
</comment>
<accession>A0AAV0PUP2</accession>